<organism evidence="1 2">
    <name type="scientific">Metasolibacillus meyeri</name>
    <dbReference type="NCBI Taxonomy" id="1071052"/>
    <lineage>
        <taxon>Bacteria</taxon>
        <taxon>Bacillati</taxon>
        <taxon>Bacillota</taxon>
        <taxon>Bacilli</taxon>
        <taxon>Bacillales</taxon>
        <taxon>Caryophanaceae</taxon>
        <taxon>Metasolibacillus</taxon>
    </lineage>
</organism>
<dbReference type="AlphaFoldDB" id="A0AAW9NUM3"/>
<dbReference type="Pfam" id="PF10844">
    <property type="entry name" value="DUF2577"/>
    <property type="match status" value="1"/>
</dbReference>
<name>A0AAW9NUM3_9BACL</name>
<protein>
    <submittedName>
        <fullName evidence="1">DUF2577 domain-containing protein</fullName>
    </submittedName>
</protein>
<evidence type="ECO:0000313" key="1">
    <source>
        <dbReference type="EMBL" id="MEC1178548.1"/>
    </source>
</evidence>
<accession>A0AAW9NUM3</accession>
<gene>
    <name evidence="1" type="ORF">P9B03_08650</name>
</gene>
<comment type="caution">
    <text evidence="1">The sequence shown here is derived from an EMBL/GenBank/DDBJ whole genome shotgun (WGS) entry which is preliminary data.</text>
</comment>
<dbReference type="EMBL" id="JARSFG010000012">
    <property type="protein sequence ID" value="MEC1178548.1"/>
    <property type="molecule type" value="Genomic_DNA"/>
</dbReference>
<evidence type="ECO:0000313" key="2">
    <source>
        <dbReference type="Proteomes" id="UP001344888"/>
    </source>
</evidence>
<sequence>MSLLNLIKTTAMAAFNASNPVNIMVGEVIESKPLKIEVHSKLILTDEFLLVAEHLTKHDRVVTIEHVELTMRETGDGQKMDYLDTDDRAAPITSYLHHCVKLTFEDGLKKGDKVILHRVQGGSEYFVSDRYKEGDSVW</sequence>
<reference evidence="1 2" key="1">
    <citation type="submission" date="2023-03" db="EMBL/GenBank/DDBJ databases">
        <title>Bacillus Genome Sequencing.</title>
        <authorList>
            <person name="Dunlap C."/>
        </authorList>
    </citation>
    <scope>NUCLEOTIDE SEQUENCE [LARGE SCALE GENOMIC DNA]</scope>
    <source>
        <strain evidence="1 2">B-59205</strain>
    </source>
</reference>
<dbReference type="InterPro" id="IPR022555">
    <property type="entry name" value="DUF2577"/>
</dbReference>
<dbReference type="Proteomes" id="UP001344888">
    <property type="component" value="Unassembled WGS sequence"/>
</dbReference>
<keyword evidence="2" id="KW-1185">Reference proteome</keyword>
<proteinExistence type="predicted"/>
<dbReference type="RefSeq" id="WP_326123042.1">
    <property type="nucleotide sequence ID" value="NZ_JARSFG010000012.1"/>
</dbReference>